<dbReference type="GO" id="GO:0005506">
    <property type="term" value="F:iron ion binding"/>
    <property type="evidence" value="ECO:0007669"/>
    <property type="project" value="InterPro"/>
</dbReference>
<evidence type="ECO:0000256" key="6">
    <source>
        <dbReference type="ARBA" id="ARBA00023002"/>
    </source>
</evidence>
<keyword evidence="4 9" id="KW-0349">Heme</keyword>
<dbReference type="EMBL" id="LC761705">
    <property type="protein sequence ID" value="BED42950.1"/>
    <property type="molecule type" value="mRNA"/>
</dbReference>
<keyword evidence="10" id="KW-0812">Transmembrane</keyword>
<protein>
    <submittedName>
        <fullName evidence="11">Cytochrome P450 monooxygenase</fullName>
    </submittedName>
</protein>
<keyword evidence="8 11" id="KW-0503">Monooxygenase</keyword>
<dbReference type="GO" id="GO:0020037">
    <property type="term" value="F:heme binding"/>
    <property type="evidence" value="ECO:0007669"/>
    <property type="project" value="InterPro"/>
</dbReference>
<keyword evidence="7 9" id="KW-0408">Iron</keyword>
<sequence>MGLTTPTLGVILLTAFLYGAWRFYGFLHIVYLTPLSDLPGPPSSSWVYGNMRDIAAVDENLLPDTWFMRYGKNLIDREFFMRPRVWSLDTRAIQHVLSHPNDFPRTDELQRSLRDLLGAGLLSVWGEEHRRQRRILNPAFGPAQIRDLTHIFVEKANELREYWTDAAARSGSVRVNVNDDLSKLTLDIIGQAGFGYDFNAMNPEEKPNELYLAFKGLFMTNPPIFALMPILLFWFPILKRIPMHRTVTVKHASETVHRIGAQLVAQRKTAILREASEKHLKREDLPGRDLLTLLVRANMAEDIPESQRLSDEDVVNQIPTFLLAGHETTSAASTWVLYSLSRYPQAQQKLREELFSIQSDSPTMDELSALPYLDAVVTETLRLHSPTAMLVRVAAKDDVIPLSEPFTDRHGKMHSEIRVTKGQKFVVPVMALHRSAEIWGEDAREFRPERWQQPPEGSSAIPGVWGRLLTFIGGPRSCIGYRFAVVELKAILFTLVRAFEFELAVPVDDIVVKTTHTGHPSLRSEPEKGYQLPLIIRPYKAA</sequence>
<name>A0AA86J3K4_TRAVE</name>
<gene>
    <name evidence="11" type="primary">CYP5139AY4</name>
</gene>
<dbReference type="PANTHER" id="PTHR24305">
    <property type="entry name" value="CYTOCHROME P450"/>
    <property type="match status" value="1"/>
</dbReference>
<keyword evidence="6" id="KW-0560">Oxidoreductase</keyword>
<reference evidence="11" key="1">
    <citation type="submission" date="2023-03" db="EMBL/GenBank/DDBJ databases">
        <title>cytochrome P450 monooxygenase from Trametes versicolor.</title>
        <authorList>
            <person name="Ichinose H."/>
        </authorList>
    </citation>
    <scope>NUCLEOTIDE SEQUENCE</scope>
    <source>
        <strain evidence="11">NBRC 30340</strain>
    </source>
</reference>
<dbReference type="AlphaFoldDB" id="A0AA86J3K4"/>
<evidence type="ECO:0000256" key="9">
    <source>
        <dbReference type="PIRSR" id="PIRSR602403-1"/>
    </source>
</evidence>
<dbReference type="InterPro" id="IPR001128">
    <property type="entry name" value="Cyt_P450"/>
</dbReference>
<accession>A0AA86J3K4</accession>
<evidence type="ECO:0000256" key="5">
    <source>
        <dbReference type="ARBA" id="ARBA00022723"/>
    </source>
</evidence>
<keyword evidence="10" id="KW-0472">Membrane</keyword>
<proteinExistence type="evidence at transcript level"/>
<organism evidence="11">
    <name type="scientific">Trametes versicolor</name>
    <name type="common">White-rot fungus</name>
    <name type="synonym">Coriolus versicolor</name>
    <dbReference type="NCBI Taxonomy" id="5325"/>
    <lineage>
        <taxon>Eukaryota</taxon>
        <taxon>Fungi</taxon>
        <taxon>Dikarya</taxon>
        <taxon>Basidiomycota</taxon>
        <taxon>Agaricomycotina</taxon>
        <taxon>Agaricomycetes</taxon>
        <taxon>Polyporales</taxon>
        <taxon>Polyporaceae</taxon>
        <taxon>Trametes</taxon>
    </lineage>
</organism>
<comment type="similarity">
    <text evidence="3">Belongs to the cytochrome P450 family.</text>
</comment>
<comment type="cofactor">
    <cofactor evidence="1 9">
        <name>heme</name>
        <dbReference type="ChEBI" id="CHEBI:30413"/>
    </cofactor>
</comment>
<feature type="transmembrane region" description="Helical" evidence="10">
    <location>
        <begin position="210"/>
        <end position="235"/>
    </location>
</feature>
<evidence type="ECO:0000256" key="7">
    <source>
        <dbReference type="ARBA" id="ARBA00023004"/>
    </source>
</evidence>
<dbReference type="PRINTS" id="PR00385">
    <property type="entry name" value="P450"/>
</dbReference>
<dbReference type="Pfam" id="PF00067">
    <property type="entry name" value="p450"/>
    <property type="match status" value="1"/>
</dbReference>
<dbReference type="InterPro" id="IPR036396">
    <property type="entry name" value="Cyt_P450_sf"/>
</dbReference>
<evidence type="ECO:0000256" key="2">
    <source>
        <dbReference type="ARBA" id="ARBA00005179"/>
    </source>
</evidence>
<dbReference type="InterPro" id="IPR050121">
    <property type="entry name" value="Cytochrome_P450_monoxygenase"/>
</dbReference>
<evidence type="ECO:0000256" key="10">
    <source>
        <dbReference type="SAM" id="Phobius"/>
    </source>
</evidence>
<dbReference type="PANTHER" id="PTHR24305:SF166">
    <property type="entry name" value="CYTOCHROME P450 12A4, MITOCHONDRIAL-RELATED"/>
    <property type="match status" value="1"/>
</dbReference>
<evidence type="ECO:0000256" key="1">
    <source>
        <dbReference type="ARBA" id="ARBA00001971"/>
    </source>
</evidence>
<evidence type="ECO:0000256" key="3">
    <source>
        <dbReference type="ARBA" id="ARBA00010617"/>
    </source>
</evidence>
<evidence type="ECO:0000256" key="4">
    <source>
        <dbReference type="ARBA" id="ARBA00022617"/>
    </source>
</evidence>
<comment type="pathway">
    <text evidence="2">Secondary metabolite biosynthesis.</text>
</comment>
<evidence type="ECO:0000256" key="8">
    <source>
        <dbReference type="ARBA" id="ARBA00023033"/>
    </source>
</evidence>
<feature type="binding site" description="axial binding residue" evidence="9">
    <location>
        <position position="478"/>
    </location>
    <ligand>
        <name>heme</name>
        <dbReference type="ChEBI" id="CHEBI:30413"/>
    </ligand>
    <ligandPart>
        <name>Fe</name>
        <dbReference type="ChEBI" id="CHEBI:18248"/>
    </ligandPart>
</feature>
<dbReference type="GO" id="GO:0004497">
    <property type="term" value="F:monooxygenase activity"/>
    <property type="evidence" value="ECO:0007669"/>
    <property type="project" value="UniProtKB-KW"/>
</dbReference>
<keyword evidence="10" id="KW-1133">Transmembrane helix</keyword>
<dbReference type="PRINTS" id="PR00465">
    <property type="entry name" value="EP450IV"/>
</dbReference>
<evidence type="ECO:0000313" key="11">
    <source>
        <dbReference type="EMBL" id="BED42950.1"/>
    </source>
</evidence>
<dbReference type="Gene3D" id="1.10.630.10">
    <property type="entry name" value="Cytochrome P450"/>
    <property type="match status" value="1"/>
</dbReference>
<dbReference type="InterPro" id="IPR002403">
    <property type="entry name" value="Cyt_P450_E_grp-IV"/>
</dbReference>
<keyword evidence="5 9" id="KW-0479">Metal-binding</keyword>
<dbReference type="CDD" id="cd11069">
    <property type="entry name" value="CYP_FUM15-like"/>
    <property type="match status" value="1"/>
</dbReference>
<dbReference type="GO" id="GO:0016705">
    <property type="term" value="F:oxidoreductase activity, acting on paired donors, with incorporation or reduction of molecular oxygen"/>
    <property type="evidence" value="ECO:0007669"/>
    <property type="project" value="InterPro"/>
</dbReference>
<dbReference type="SUPFAM" id="SSF48264">
    <property type="entry name" value="Cytochrome P450"/>
    <property type="match status" value="1"/>
</dbReference>